<dbReference type="InterPro" id="IPR050905">
    <property type="entry name" value="Plant_NBS-LRR"/>
</dbReference>
<evidence type="ECO:0000256" key="3">
    <source>
        <dbReference type="ARBA" id="ARBA00022840"/>
    </source>
</evidence>
<keyword evidence="2" id="KW-0611">Plant defense</keyword>
<dbReference type="GO" id="GO:0043531">
    <property type="term" value="F:ADP binding"/>
    <property type="evidence" value="ECO:0007669"/>
    <property type="project" value="InterPro"/>
</dbReference>
<feature type="transmembrane region" description="Helical" evidence="4">
    <location>
        <begin position="817"/>
        <end position="844"/>
    </location>
</feature>
<dbReference type="GO" id="GO:0002758">
    <property type="term" value="P:innate immune response-activating signaling pathway"/>
    <property type="evidence" value="ECO:0007669"/>
    <property type="project" value="UniProtKB-ARBA"/>
</dbReference>
<keyword evidence="4" id="KW-0472">Membrane</keyword>
<dbReference type="PANTHER" id="PTHR33463:SF204">
    <property type="entry name" value="NB-ARC DOMAIN-CONTAINING PROTEIN"/>
    <property type="match status" value="1"/>
</dbReference>
<keyword evidence="4" id="KW-1133">Transmembrane helix</keyword>
<protein>
    <recommendedName>
        <fullName evidence="9">AAA+ ATPase domain-containing protein</fullName>
    </recommendedName>
</protein>
<dbReference type="PANTHER" id="PTHR33463">
    <property type="entry name" value="NB-ARC DOMAIN-CONTAINING PROTEIN-RELATED"/>
    <property type="match status" value="1"/>
</dbReference>
<evidence type="ECO:0000259" key="5">
    <source>
        <dbReference type="Pfam" id="PF00931"/>
    </source>
</evidence>
<dbReference type="InterPro" id="IPR002182">
    <property type="entry name" value="NB-ARC"/>
</dbReference>
<evidence type="ECO:0008006" key="9">
    <source>
        <dbReference type="Google" id="ProtNLM"/>
    </source>
</evidence>
<accession>A0A843VA72</accession>
<dbReference type="AlphaFoldDB" id="A0A843VA72"/>
<keyword evidence="3" id="KW-0547">Nucleotide-binding</keyword>
<keyword evidence="8" id="KW-1185">Reference proteome</keyword>
<dbReference type="Proteomes" id="UP000652761">
    <property type="component" value="Unassembled WGS sequence"/>
</dbReference>
<dbReference type="EMBL" id="NMUH01001154">
    <property type="protein sequence ID" value="MQL89493.1"/>
    <property type="molecule type" value="Genomic_DNA"/>
</dbReference>
<dbReference type="InterPro" id="IPR058922">
    <property type="entry name" value="WHD_DRP"/>
</dbReference>
<feature type="transmembrane region" description="Helical" evidence="4">
    <location>
        <begin position="693"/>
        <end position="713"/>
    </location>
</feature>
<evidence type="ECO:0000259" key="6">
    <source>
        <dbReference type="Pfam" id="PF23559"/>
    </source>
</evidence>
<keyword evidence="1" id="KW-0677">Repeat</keyword>
<dbReference type="OrthoDB" id="675885at2759"/>
<dbReference type="GO" id="GO:0005524">
    <property type="term" value="F:ATP binding"/>
    <property type="evidence" value="ECO:0007669"/>
    <property type="project" value="UniProtKB-KW"/>
</dbReference>
<dbReference type="GO" id="GO:0042742">
    <property type="term" value="P:defense response to bacterium"/>
    <property type="evidence" value="ECO:0007669"/>
    <property type="project" value="UniProtKB-ARBA"/>
</dbReference>
<proteinExistence type="predicted"/>
<dbReference type="InterPro" id="IPR036388">
    <property type="entry name" value="WH-like_DNA-bd_sf"/>
</dbReference>
<gene>
    <name evidence="7" type="ORF">Taro_022068</name>
</gene>
<keyword evidence="3" id="KW-0067">ATP-binding</keyword>
<evidence type="ECO:0000313" key="8">
    <source>
        <dbReference type="Proteomes" id="UP000652761"/>
    </source>
</evidence>
<keyword evidence="4" id="KW-0812">Transmembrane</keyword>
<dbReference type="InterPro" id="IPR042197">
    <property type="entry name" value="Apaf_helical"/>
</dbReference>
<evidence type="ECO:0000313" key="7">
    <source>
        <dbReference type="EMBL" id="MQL89493.1"/>
    </source>
</evidence>
<feature type="transmembrane region" description="Helical" evidence="4">
    <location>
        <begin position="725"/>
        <end position="746"/>
    </location>
</feature>
<dbReference type="InterPro" id="IPR027417">
    <property type="entry name" value="P-loop_NTPase"/>
</dbReference>
<organism evidence="7 8">
    <name type="scientific">Colocasia esculenta</name>
    <name type="common">Wild taro</name>
    <name type="synonym">Arum esculentum</name>
    <dbReference type="NCBI Taxonomy" id="4460"/>
    <lineage>
        <taxon>Eukaryota</taxon>
        <taxon>Viridiplantae</taxon>
        <taxon>Streptophyta</taxon>
        <taxon>Embryophyta</taxon>
        <taxon>Tracheophyta</taxon>
        <taxon>Spermatophyta</taxon>
        <taxon>Magnoliopsida</taxon>
        <taxon>Liliopsida</taxon>
        <taxon>Araceae</taxon>
        <taxon>Aroideae</taxon>
        <taxon>Colocasieae</taxon>
        <taxon>Colocasia</taxon>
    </lineage>
</organism>
<sequence>MEYCVQTVLQVLWSRLREAGARELSYLTALEENTQVLEEESTLLKDLRDDLLTRVEVAEARESLERTHRIERWLRGVDALGTEVDAFDEEARRKVAPAALESCSPHRCWSGYMLGRRAARLLAAVRGLKSEGESFGTVAERQPPGRVPRLLPSTSAVGMESVMEELRGFLLDEGAGAIGVYGPGGSGKSTLLRNLNNDVLSTAEWGFNLVIFVLVSNGDPDSNGDDATGVDRLQQDIGERLELQWLENETRRSRADKIFRALEKKKFLLLLDDLWKPVDLELAGVPSPGRRNKSKVVLSTRSEGICSEMGAHHKVEVKCLGKEAAWELFYQNAELEEAAASSHPQVLQLARAVAAECGGLPLALIVVGRALASKKTAQEWQHALTALQRWPPEIPGMVEKVLSRLRFSFDNLRDDTLRSCFLYCSLFPEDYSIRKAALVDYWVGEGFLDEHGADDDIQEARNKGYDLMGELQSACLLEEGDDPESQVRMHDVIRDLALWIASEEGRNRSRFLVHARAGPKEMADAGNWAEAERISMVKAKGAFAVAEMEAPTSRPVAAMKRILREAVSALGILKETLTMPARNWQLALFVILLVLLPYSVLFLVQALLSDSGPFLQAETQPVRKYSKLPRGAPTEIMEIVLMTVYFLCSVASRFLGFFEVLITTFAASAIYSGEHLSPSELLKRMRGNWRGPALTALYVAVLRSGFWVVVNIFTGGFPIFGDGLFALFLIALNGLLSLLVQLLYYYLDVGWASGQAASVVDGCGGLSALKRAAELTRGRRLRGICVVLFWGIAYDAADVVFGLLVRLFSPVLAGGSVVLIAVCCSNILELMYVFKVAAFVVFYYQLCAAESREQEEQESSYSALA</sequence>
<dbReference type="PRINTS" id="PR00364">
    <property type="entry name" value="DISEASERSIST"/>
</dbReference>
<dbReference type="FunFam" id="1.10.10.10:FF:000322">
    <property type="entry name" value="Probable disease resistance protein At1g63360"/>
    <property type="match status" value="1"/>
</dbReference>
<feature type="transmembrane region" description="Helical" evidence="4">
    <location>
        <begin position="781"/>
        <end position="805"/>
    </location>
</feature>
<dbReference type="Gene3D" id="1.10.10.10">
    <property type="entry name" value="Winged helix-like DNA-binding domain superfamily/Winged helix DNA-binding domain"/>
    <property type="match status" value="1"/>
</dbReference>
<evidence type="ECO:0000256" key="4">
    <source>
        <dbReference type="SAM" id="Phobius"/>
    </source>
</evidence>
<evidence type="ECO:0000256" key="1">
    <source>
        <dbReference type="ARBA" id="ARBA00022737"/>
    </source>
</evidence>
<dbReference type="SUPFAM" id="SSF52540">
    <property type="entry name" value="P-loop containing nucleoside triphosphate hydrolases"/>
    <property type="match status" value="1"/>
</dbReference>
<evidence type="ECO:0000256" key="2">
    <source>
        <dbReference type="ARBA" id="ARBA00022821"/>
    </source>
</evidence>
<feature type="domain" description="NB-ARC" evidence="5">
    <location>
        <begin position="160"/>
        <end position="333"/>
    </location>
</feature>
<dbReference type="Gene3D" id="3.40.50.300">
    <property type="entry name" value="P-loop containing nucleotide triphosphate hydrolases"/>
    <property type="match status" value="1"/>
</dbReference>
<reference evidence="7" key="1">
    <citation type="submission" date="2017-07" db="EMBL/GenBank/DDBJ databases">
        <title>Taro Niue Genome Assembly and Annotation.</title>
        <authorList>
            <person name="Atibalentja N."/>
            <person name="Keating K."/>
            <person name="Fields C.J."/>
        </authorList>
    </citation>
    <scope>NUCLEOTIDE SEQUENCE</scope>
    <source>
        <strain evidence="7">Niue_2</strain>
        <tissue evidence="7">Leaf</tissue>
    </source>
</reference>
<dbReference type="Pfam" id="PF23559">
    <property type="entry name" value="WHD_DRP"/>
    <property type="match status" value="1"/>
</dbReference>
<name>A0A843VA72_COLES</name>
<dbReference type="FunFam" id="1.10.8.430:FF:000003">
    <property type="entry name" value="Probable disease resistance protein At5g66910"/>
    <property type="match status" value="1"/>
</dbReference>
<feature type="transmembrane region" description="Helical" evidence="4">
    <location>
        <begin position="586"/>
        <end position="608"/>
    </location>
</feature>
<dbReference type="GO" id="GO:0009626">
    <property type="term" value="P:plant-type hypersensitive response"/>
    <property type="evidence" value="ECO:0007669"/>
    <property type="project" value="UniProtKB-ARBA"/>
</dbReference>
<comment type="caution">
    <text evidence="7">The sequence shown here is derived from an EMBL/GenBank/DDBJ whole genome shotgun (WGS) entry which is preliminary data.</text>
</comment>
<dbReference type="Pfam" id="PF00931">
    <property type="entry name" value="NB-ARC"/>
    <property type="match status" value="1"/>
</dbReference>
<dbReference type="FunFam" id="3.40.50.300:FF:001091">
    <property type="entry name" value="Probable disease resistance protein At1g61300"/>
    <property type="match status" value="1"/>
</dbReference>
<feature type="domain" description="Disease resistance protein winged helix" evidence="6">
    <location>
        <begin position="426"/>
        <end position="497"/>
    </location>
</feature>
<dbReference type="Gene3D" id="1.10.8.430">
    <property type="entry name" value="Helical domain of apoptotic protease-activating factors"/>
    <property type="match status" value="1"/>
</dbReference>